<comment type="caution">
    <text evidence="1">The sequence shown here is derived from an EMBL/GenBank/DDBJ whole genome shotgun (WGS) entry which is preliminary data.</text>
</comment>
<reference evidence="1 2" key="1">
    <citation type="journal article" date="2019" name="Appl. Microbiol. Biotechnol.">
        <title>Uncovering carbohydrate metabolism through a genotype-phenotype association study of 56 lactic acid bacteria genomes.</title>
        <authorList>
            <person name="Buron-Moles G."/>
            <person name="Chailyan A."/>
            <person name="Dolejs I."/>
            <person name="Forster J."/>
            <person name="Miks M.H."/>
        </authorList>
    </citation>
    <scope>NUCLEOTIDE SEQUENCE [LARGE SCALE GENOMIC DNA]</scope>
    <source>
        <strain evidence="1 2">ATCC 4005</strain>
    </source>
</reference>
<dbReference type="Gene3D" id="1.10.260.40">
    <property type="entry name" value="lambda repressor-like DNA-binding domains"/>
    <property type="match status" value="1"/>
</dbReference>
<name>A0A4R5NIM8_LENBU</name>
<dbReference type="Proteomes" id="UP000295181">
    <property type="component" value="Unassembled WGS sequence"/>
</dbReference>
<protein>
    <recommendedName>
        <fullName evidence="3">HTH cro/C1-type domain-containing protein</fullName>
    </recommendedName>
</protein>
<proteinExistence type="predicted"/>
<dbReference type="GO" id="GO:0003677">
    <property type="term" value="F:DNA binding"/>
    <property type="evidence" value="ECO:0007669"/>
    <property type="project" value="InterPro"/>
</dbReference>
<sequence length="76" mass="8875">MAKFESSILSIPDYVPADIIRIRKLVSADKTKMALFMNVSLRTYKKWETGQSHPSKPARRLLQILEKNPQLIDNWF</sequence>
<accession>A0A4R5NIM8</accession>
<evidence type="ECO:0000313" key="2">
    <source>
        <dbReference type="Proteomes" id="UP000295181"/>
    </source>
</evidence>
<dbReference type="AlphaFoldDB" id="A0A4R5NIM8"/>
<dbReference type="GeneID" id="72461031"/>
<evidence type="ECO:0008006" key="3">
    <source>
        <dbReference type="Google" id="ProtNLM"/>
    </source>
</evidence>
<dbReference type="EMBL" id="PUFP01000075">
    <property type="protein sequence ID" value="TDG74004.1"/>
    <property type="molecule type" value="Genomic_DNA"/>
</dbReference>
<dbReference type="SUPFAM" id="SSF47413">
    <property type="entry name" value="lambda repressor-like DNA-binding domains"/>
    <property type="match status" value="1"/>
</dbReference>
<dbReference type="RefSeq" id="WP_013726915.1">
    <property type="nucleotide sequence ID" value="NZ_AZDM01000003.1"/>
</dbReference>
<organism evidence="1 2">
    <name type="scientific">Lentilactobacillus buchneri DSM 20057</name>
    <dbReference type="NCBI Taxonomy" id="1423728"/>
    <lineage>
        <taxon>Bacteria</taxon>
        <taxon>Bacillati</taxon>
        <taxon>Bacillota</taxon>
        <taxon>Bacilli</taxon>
        <taxon>Lactobacillales</taxon>
        <taxon>Lactobacillaceae</taxon>
        <taxon>Lentilactobacillus</taxon>
    </lineage>
</organism>
<gene>
    <name evidence="1" type="ORF">C5L32_001357</name>
</gene>
<dbReference type="InterPro" id="IPR010982">
    <property type="entry name" value="Lambda_DNA-bd_dom_sf"/>
</dbReference>
<evidence type="ECO:0000313" key="1">
    <source>
        <dbReference type="EMBL" id="TDG74004.1"/>
    </source>
</evidence>